<organism evidence="3 4">
    <name type="scientific">Methylobacterium nodulans (strain LMG 21967 / CNCM I-2342 / ORS 2060)</name>
    <dbReference type="NCBI Taxonomy" id="460265"/>
    <lineage>
        <taxon>Bacteria</taxon>
        <taxon>Pseudomonadati</taxon>
        <taxon>Pseudomonadota</taxon>
        <taxon>Alphaproteobacteria</taxon>
        <taxon>Hyphomicrobiales</taxon>
        <taxon>Methylobacteriaceae</taxon>
        <taxon>Methylobacterium</taxon>
    </lineage>
</organism>
<dbReference type="CDD" id="cd16904">
    <property type="entry name" value="pesticin_lyz-like"/>
    <property type="match status" value="1"/>
</dbReference>
<dbReference type="eggNOG" id="COG3772">
    <property type="taxonomic scope" value="Bacteria"/>
</dbReference>
<dbReference type="Gene3D" id="1.10.530.40">
    <property type="match status" value="1"/>
</dbReference>
<keyword evidence="2" id="KW-0081">Bacteriolytic enzyme</keyword>
<evidence type="ECO:0000313" key="4">
    <source>
        <dbReference type="Proteomes" id="UP000008207"/>
    </source>
</evidence>
<evidence type="ECO:0000256" key="1">
    <source>
        <dbReference type="ARBA" id="ARBA00022529"/>
    </source>
</evidence>
<evidence type="ECO:0000256" key="2">
    <source>
        <dbReference type="ARBA" id="ARBA00022638"/>
    </source>
</evidence>
<evidence type="ECO:0008006" key="5">
    <source>
        <dbReference type="Google" id="ProtNLM"/>
    </source>
</evidence>
<dbReference type="InterPro" id="IPR023347">
    <property type="entry name" value="Lysozyme_dom_sf"/>
</dbReference>
<dbReference type="OrthoDB" id="7787670at2"/>
<dbReference type="RefSeq" id="WP_015927532.1">
    <property type="nucleotide sequence ID" value="NC_011894.1"/>
</dbReference>
<reference evidence="3 4" key="1">
    <citation type="submission" date="2009-01" db="EMBL/GenBank/DDBJ databases">
        <title>Complete sequence of chromosome of Methylobacterium nodulans ORS 2060.</title>
        <authorList>
            <consortium name="US DOE Joint Genome Institute"/>
            <person name="Lucas S."/>
            <person name="Copeland A."/>
            <person name="Lapidus A."/>
            <person name="Glavina del Rio T."/>
            <person name="Dalin E."/>
            <person name="Tice H."/>
            <person name="Bruce D."/>
            <person name="Goodwin L."/>
            <person name="Pitluck S."/>
            <person name="Sims D."/>
            <person name="Brettin T."/>
            <person name="Detter J.C."/>
            <person name="Han C."/>
            <person name="Larimer F."/>
            <person name="Land M."/>
            <person name="Hauser L."/>
            <person name="Kyrpides N."/>
            <person name="Ivanova N."/>
            <person name="Marx C.J."/>
            <person name="Richardson P."/>
        </authorList>
    </citation>
    <scope>NUCLEOTIDE SEQUENCE [LARGE SCALE GENOMIC DNA]</scope>
    <source>
        <strain evidence="4">LMG 21967 / CNCM I-2342 / ORS 2060</strain>
    </source>
</reference>
<dbReference type="GO" id="GO:0003796">
    <property type="term" value="F:lysozyme activity"/>
    <property type="evidence" value="ECO:0007669"/>
    <property type="project" value="InterPro"/>
</dbReference>
<keyword evidence="4" id="KW-1185">Reference proteome</keyword>
<accession>B8IGC8</accession>
<dbReference type="EMBL" id="CP001349">
    <property type="protein sequence ID" value="ACL55828.1"/>
    <property type="molecule type" value="Genomic_DNA"/>
</dbReference>
<dbReference type="AlphaFoldDB" id="B8IGC8"/>
<dbReference type="GO" id="GO:0031640">
    <property type="term" value="P:killing of cells of another organism"/>
    <property type="evidence" value="ECO:0007669"/>
    <property type="project" value="UniProtKB-KW"/>
</dbReference>
<proteinExistence type="predicted"/>
<keyword evidence="1" id="KW-0929">Antimicrobial</keyword>
<evidence type="ECO:0000313" key="3">
    <source>
        <dbReference type="EMBL" id="ACL55828.1"/>
    </source>
</evidence>
<dbReference type="Proteomes" id="UP000008207">
    <property type="component" value="Chromosome"/>
</dbReference>
<name>B8IGC8_METNO</name>
<sequence length="952" mass="104017">MGLLADLIARLSGEAAKDYGHRYVGPATDPIVPDEDYVRVWLRSARITDVRRWTQKFYPTVHARFVHADPVTGIREVMSVISPSKTFQELDSRHLDRFITVNQSLLGPIPYRGELTSEIALFSVAADDLAKPYLDLLSELTASAAGSYLAAVEPLIAPLRRGAEVLLLDSSRAELEIGLARTDTGLTAGNIVVARTEKGGPGLNGLTIDKDDFRLLDGSGRPVADFPYMVIGIERLRARADFRNIPEIRAGWKRIWDAAQRGDEADTVLTEFRTLMRTIRFSPDLVQRDRTRVIGVLAEELRQAGYSLDGIPGLPPAAGAQGPAVAAAEVPVPPRLPESIAAASAWNPAAGRIPLAEARRMIMDPSVPEPVVRQLLIPDPAASRPFAPAVKFNPAVVAIETPQIGLEGIQLMSWANELAEWRRQNAFLRRIDGDDPRPVLVSVGDSWFQFPVFLDDVIDQLGAAYSIWSLDAAGDTLDNMILRQKRHIAGLERWKDRARALLVSGSGNDIVGEDPDGISVLTKILKPFSPGKEPAWYLDTGEFARRLGALRACFDGLFAEVAQKFPGLPVICHGYDHAIPARAGDPRHPLWARQDQWLTGPMSDRLGIRDPDLRQAIVRLLIDRLNEMLIGLCGGNRGGTHANAWHVDVRGTVSGRWADELHPTDEGFAAVGRLFGAVLHEAIGAGEGAGPEAVSAAAPAALEAVFRERAETESEAPDLMELAEAGLPKISERAFTLIVEHETGGRRYYETVYRKQPVWPAGNSGITIGFGYDLGYVTPAEFDRDWAALPGAVRARLAETIGRHGGSDSDAEMRALLASVRDIQIEWELGEAVFRAATLPKFTRATVAALGNTAELAPDCFGALVSLTFNRGASYRKARDPNDPKDRYREMRGIRAAMAERRFADVPALIRLMKRIWRGTSIEAEMLRRREDEAVLFEAGLAGMEGGGVPTA</sequence>
<gene>
    <name evidence="3" type="ordered locus">Mnod_0798</name>
</gene>
<dbReference type="SUPFAM" id="SSF52266">
    <property type="entry name" value="SGNH hydrolase"/>
    <property type="match status" value="1"/>
</dbReference>
<protein>
    <recommendedName>
        <fullName evidence="5">SGNH hydrolase-type esterase domain-containing protein</fullName>
    </recommendedName>
</protein>
<dbReference type="HOGENOM" id="CLU_309461_0_0_5"/>
<dbReference type="GO" id="GO:0042742">
    <property type="term" value="P:defense response to bacterium"/>
    <property type="evidence" value="ECO:0007669"/>
    <property type="project" value="UniProtKB-KW"/>
</dbReference>
<dbReference type="eggNOG" id="COG4249">
    <property type="taxonomic scope" value="Bacteria"/>
</dbReference>
<dbReference type="KEGG" id="mno:Mnod_0798"/>